<reference evidence="2 3" key="1">
    <citation type="submission" date="2019-07" db="EMBL/GenBank/DDBJ databases">
        <title>Whole genome shotgun sequence of Acetobacter oeni NBRC 105207.</title>
        <authorList>
            <person name="Hosoyama A."/>
            <person name="Uohara A."/>
            <person name="Ohji S."/>
            <person name="Ichikawa N."/>
        </authorList>
    </citation>
    <scope>NUCLEOTIDE SEQUENCE [LARGE SCALE GENOMIC DNA]</scope>
    <source>
        <strain evidence="2 3">NBRC 105207</strain>
    </source>
</reference>
<keyword evidence="3" id="KW-1185">Reference proteome</keyword>
<dbReference type="EMBL" id="BJYG01000007">
    <property type="protein sequence ID" value="GEN62633.1"/>
    <property type="molecule type" value="Genomic_DNA"/>
</dbReference>
<gene>
    <name evidence="2" type="ORF">AOE01nite_08570</name>
</gene>
<dbReference type="AlphaFoldDB" id="A0A511XI61"/>
<accession>A0A511XI61</accession>
<organism evidence="2 3">
    <name type="scientific">Acetobacter oeni</name>
    <dbReference type="NCBI Taxonomy" id="304077"/>
    <lineage>
        <taxon>Bacteria</taxon>
        <taxon>Pseudomonadati</taxon>
        <taxon>Pseudomonadota</taxon>
        <taxon>Alphaproteobacteria</taxon>
        <taxon>Acetobacterales</taxon>
        <taxon>Acetobacteraceae</taxon>
        <taxon>Acetobacter</taxon>
    </lineage>
</organism>
<proteinExistence type="predicted"/>
<feature type="region of interest" description="Disordered" evidence="1">
    <location>
        <begin position="62"/>
        <end position="95"/>
    </location>
</feature>
<dbReference type="Proteomes" id="UP000321746">
    <property type="component" value="Unassembled WGS sequence"/>
</dbReference>
<evidence type="ECO:0000256" key="1">
    <source>
        <dbReference type="SAM" id="MobiDB-lite"/>
    </source>
</evidence>
<evidence type="ECO:0000313" key="3">
    <source>
        <dbReference type="Proteomes" id="UP000321746"/>
    </source>
</evidence>
<comment type="caution">
    <text evidence="2">The sequence shown here is derived from an EMBL/GenBank/DDBJ whole genome shotgun (WGS) entry which is preliminary data.</text>
</comment>
<protein>
    <submittedName>
        <fullName evidence="2">Uncharacterized protein</fullName>
    </submittedName>
</protein>
<evidence type="ECO:0000313" key="2">
    <source>
        <dbReference type="EMBL" id="GEN62633.1"/>
    </source>
</evidence>
<sequence>MARNQRKETQNGSHNQECRLPSDAHCLLLKELNFRDCGSFAYFEDAHKSRATLLQAGIEDEPAFPLPITSPKRPKQIVSSPPQGKRYHNSAPDSL</sequence>
<name>A0A511XI61_9PROT</name>